<organism evidence="1 2">
    <name type="scientific">Paragonimus skrjabini miyazakii</name>
    <dbReference type="NCBI Taxonomy" id="59628"/>
    <lineage>
        <taxon>Eukaryota</taxon>
        <taxon>Metazoa</taxon>
        <taxon>Spiralia</taxon>
        <taxon>Lophotrochozoa</taxon>
        <taxon>Platyhelminthes</taxon>
        <taxon>Trematoda</taxon>
        <taxon>Digenea</taxon>
        <taxon>Plagiorchiida</taxon>
        <taxon>Troglotremata</taxon>
        <taxon>Troglotrematidae</taxon>
        <taxon>Paragonimus</taxon>
    </lineage>
</organism>
<proteinExistence type="predicted"/>
<protein>
    <submittedName>
        <fullName evidence="1">Uncharacterized protein</fullName>
    </submittedName>
</protein>
<dbReference type="OrthoDB" id="10071708at2759"/>
<keyword evidence="2" id="KW-1185">Reference proteome</keyword>
<comment type="caution">
    <text evidence="1">The sequence shown here is derived from an EMBL/GenBank/DDBJ whole genome shotgun (WGS) entry which is preliminary data.</text>
</comment>
<evidence type="ECO:0000313" key="1">
    <source>
        <dbReference type="EMBL" id="KAF7262718.1"/>
    </source>
</evidence>
<dbReference type="EMBL" id="JTDE01000001">
    <property type="protein sequence ID" value="KAF7262718.1"/>
    <property type="molecule type" value="Genomic_DNA"/>
</dbReference>
<dbReference type="Proteomes" id="UP000822476">
    <property type="component" value="Unassembled WGS sequence"/>
</dbReference>
<gene>
    <name evidence="1" type="ORF">EG68_00001</name>
</gene>
<accession>A0A8S9ZCM6</accession>
<name>A0A8S9ZCM6_9TREM</name>
<reference evidence="1" key="1">
    <citation type="submission" date="2019-07" db="EMBL/GenBank/DDBJ databases">
        <title>Annotation for the trematode Paragonimus miyazaki's.</title>
        <authorList>
            <person name="Choi Y.-J."/>
        </authorList>
    </citation>
    <scope>NUCLEOTIDE SEQUENCE</scope>
    <source>
        <strain evidence="1">Japan</strain>
    </source>
</reference>
<dbReference type="AlphaFoldDB" id="A0A8S9ZCM6"/>
<evidence type="ECO:0000313" key="2">
    <source>
        <dbReference type="Proteomes" id="UP000822476"/>
    </source>
</evidence>
<sequence>MRFFSRYARTTLGSLLRKVCQRLFTDDFAKIVGWTDNRN</sequence>